<protein>
    <submittedName>
        <fullName evidence="2">Uncharacterized protein</fullName>
    </submittedName>
</protein>
<keyword evidence="1" id="KW-0472">Membrane</keyword>
<dbReference type="EMBL" id="PNGG01000001">
    <property type="protein sequence ID" value="PMC20761.1"/>
    <property type="molecule type" value="Genomic_DNA"/>
</dbReference>
<dbReference type="Proteomes" id="UP000235748">
    <property type="component" value="Unassembled WGS sequence"/>
</dbReference>
<feature type="transmembrane region" description="Helical" evidence="1">
    <location>
        <begin position="61"/>
        <end position="83"/>
    </location>
</feature>
<proteinExistence type="predicted"/>
<keyword evidence="1" id="KW-1133">Transmembrane helix</keyword>
<dbReference type="AlphaFoldDB" id="A0A2N6QM88"/>
<evidence type="ECO:0000313" key="3">
    <source>
        <dbReference type="Proteomes" id="UP000235748"/>
    </source>
</evidence>
<feature type="transmembrane region" description="Helical" evidence="1">
    <location>
        <begin position="7"/>
        <end position="28"/>
    </location>
</feature>
<feature type="transmembrane region" description="Helical" evidence="1">
    <location>
        <begin position="98"/>
        <end position="121"/>
    </location>
</feature>
<evidence type="ECO:0000256" key="1">
    <source>
        <dbReference type="SAM" id="Phobius"/>
    </source>
</evidence>
<evidence type="ECO:0000313" key="2">
    <source>
        <dbReference type="EMBL" id="PMC20761.1"/>
    </source>
</evidence>
<dbReference type="RefSeq" id="WP_070503381.1">
    <property type="nucleotide sequence ID" value="NZ_JAASJD010000002.1"/>
</dbReference>
<keyword evidence="1" id="KW-0812">Transmembrane</keyword>
<comment type="caution">
    <text evidence="2">The sequence shown here is derived from an EMBL/GenBank/DDBJ whole genome shotgun (WGS) entry which is preliminary data.</text>
</comment>
<sequence>MRRFILMILFGFPFNFLYVAYMCIPSVLESDFLFGISYILLFIVGLIPVLIAILYKWERDFWLFTGLQCANIFISCALSRLFIDLKASADIFVIQDASGAVIMCFMAQSLILAFFVGWISAGREIIKIIKSKKQKNT</sequence>
<reference evidence="2 3" key="1">
    <citation type="submission" date="2017-09" db="EMBL/GenBank/DDBJ databases">
        <title>Bacterial strain isolated from the female urinary microbiota.</title>
        <authorList>
            <person name="Thomas-White K."/>
            <person name="Kumar N."/>
            <person name="Forster S."/>
            <person name="Putonti C."/>
            <person name="Lawley T."/>
            <person name="Wolfe A.J."/>
        </authorList>
    </citation>
    <scope>NUCLEOTIDE SEQUENCE [LARGE SCALE GENOMIC DNA]</scope>
    <source>
        <strain evidence="2 3">UMB0834</strain>
    </source>
</reference>
<organism evidence="2 3">
    <name type="scientific">Staphylococcus pettenkoferi</name>
    <dbReference type="NCBI Taxonomy" id="170573"/>
    <lineage>
        <taxon>Bacteria</taxon>
        <taxon>Bacillati</taxon>
        <taxon>Bacillota</taxon>
        <taxon>Bacilli</taxon>
        <taxon>Bacillales</taxon>
        <taxon>Staphylococcaceae</taxon>
        <taxon>Staphylococcus</taxon>
    </lineage>
</organism>
<name>A0A2N6QM88_9STAP</name>
<feature type="transmembrane region" description="Helical" evidence="1">
    <location>
        <begin position="34"/>
        <end position="54"/>
    </location>
</feature>
<accession>A0A2N6QM88</accession>
<gene>
    <name evidence="2" type="ORF">CJ235_03525</name>
</gene>